<evidence type="ECO:0000256" key="1">
    <source>
        <dbReference type="SAM" id="MobiDB-lite"/>
    </source>
</evidence>
<dbReference type="InterPro" id="IPR001668">
    <property type="entry name" value="Mob_Pre"/>
</dbReference>
<dbReference type="CDD" id="cd17242">
    <property type="entry name" value="MobM_relaxase"/>
    <property type="match status" value="1"/>
</dbReference>
<feature type="region of interest" description="Disordered" evidence="1">
    <location>
        <begin position="355"/>
        <end position="396"/>
    </location>
</feature>
<feature type="region of interest" description="Disordered" evidence="1">
    <location>
        <begin position="29"/>
        <end position="50"/>
    </location>
</feature>
<organism evidence="2">
    <name type="scientific">Klebsiella pneumoniae</name>
    <dbReference type="NCBI Taxonomy" id="573"/>
    <lineage>
        <taxon>Bacteria</taxon>
        <taxon>Pseudomonadati</taxon>
        <taxon>Pseudomonadota</taxon>
        <taxon>Gammaproteobacteria</taxon>
        <taxon>Enterobacterales</taxon>
        <taxon>Enterobacteriaceae</taxon>
        <taxon>Klebsiella/Raoultella group</taxon>
        <taxon>Klebsiella</taxon>
        <taxon>Klebsiella pneumoniae complex</taxon>
    </lineage>
</organism>
<proteinExistence type="predicted"/>
<dbReference type="AlphaFoldDB" id="A0A486W416"/>
<dbReference type="GO" id="GO:0003677">
    <property type="term" value="F:DNA binding"/>
    <property type="evidence" value="ECO:0007669"/>
    <property type="project" value="InterPro"/>
</dbReference>
<dbReference type="RefSeq" id="WP_135611495.1">
    <property type="nucleotide sequence ID" value="NZ_CAAHAX010000043.1"/>
</dbReference>
<dbReference type="EMBL" id="CAAHDI010000058">
    <property type="protein sequence ID" value="VGM57026.1"/>
    <property type="molecule type" value="Genomic_DNA"/>
</dbReference>
<gene>
    <name evidence="2" type="ORF">SAMEA4873629_05455</name>
</gene>
<accession>A0A486W416</accession>
<evidence type="ECO:0000313" key="2">
    <source>
        <dbReference type="EMBL" id="VGM57026.1"/>
    </source>
</evidence>
<name>A0A486W416_KLEPN</name>
<reference evidence="2" key="1">
    <citation type="submission" date="2019-03" db="EMBL/GenBank/DDBJ databases">
        <authorList>
            <consortium name="Pathogen Informatics"/>
        </authorList>
    </citation>
    <scope>NUCLEOTIDE SEQUENCE</scope>
    <source>
        <strain evidence="2">5012STDY7626467</strain>
    </source>
</reference>
<dbReference type="Gene3D" id="3.30.930.30">
    <property type="match status" value="1"/>
</dbReference>
<sequence>MAAYAIMRCKKLAKMGNVAASLKHAFRERDTPNADASRTPDNEHMAATSTDAAMGKLRDRLPEKRRKDAVLCVEYVMTASPEWWKSASSEQQAEFFDRSRKWLADKYGAENIIVASVHRDETSPHMTAFVTPITKDGRLSAKEFIGNKAQMQADQTTFAAAVRDLGLQRGIEGSKARHQTIRAFYEALEHPPAHATITPSAVEPKVLRKGLFSKDVETPDAVAERLTKAVRQGYEPAVRAAAGAREMASKAKEYQGTAQTLRDRLKPFEELLGPLSKPMREKAVAIIKAVGDKLQAEQRQQVEEAKARKLAERQARGHGKGQHVIERFAAGDAGDFLAVLPDDPGPLAGFRDVGFKGRADHGQSSMRAGKSGSKPSNVGWLGGSSPGPLGNCCSPG</sequence>
<feature type="compositionally biased region" description="Low complexity" evidence="1">
    <location>
        <begin position="386"/>
        <end position="396"/>
    </location>
</feature>
<dbReference type="Pfam" id="PF01076">
    <property type="entry name" value="Mob_Pre"/>
    <property type="match status" value="1"/>
</dbReference>
<dbReference type="GO" id="GO:0006310">
    <property type="term" value="P:DNA recombination"/>
    <property type="evidence" value="ECO:0007669"/>
    <property type="project" value="InterPro"/>
</dbReference>
<protein>
    <submittedName>
        <fullName evidence="2">Plasmid recombination enzyme</fullName>
    </submittedName>
</protein>
<dbReference type="NCBIfam" id="NF041497">
    <property type="entry name" value="MobV"/>
    <property type="match status" value="1"/>
</dbReference>
<feature type="compositionally biased region" description="Basic and acidic residues" evidence="1">
    <location>
        <begin position="29"/>
        <end position="44"/>
    </location>
</feature>